<reference evidence="3" key="1">
    <citation type="journal article" date="2019" name="Int. J. Syst. Evol. Microbiol.">
        <title>The Global Catalogue of Microorganisms (GCM) 10K type strain sequencing project: providing services to taxonomists for standard genome sequencing and annotation.</title>
        <authorList>
            <consortium name="The Broad Institute Genomics Platform"/>
            <consortium name="The Broad Institute Genome Sequencing Center for Infectious Disease"/>
            <person name="Wu L."/>
            <person name="Ma J."/>
        </authorList>
    </citation>
    <scope>NUCLEOTIDE SEQUENCE [LARGE SCALE GENOMIC DNA]</scope>
    <source>
        <strain evidence="3">JCM 17564</strain>
    </source>
</reference>
<keyword evidence="3" id="KW-1185">Reference proteome</keyword>
<protein>
    <recommendedName>
        <fullName evidence="4">DUF4402 domain-containing protein</fullName>
    </recommendedName>
</protein>
<evidence type="ECO:0000256" key="1">
    <source>
        <dbReference type="SAM" id="SignalP"/>
    </source>
</evidence>
<dbReference type="InterPro" id="IPR025514">
    <property type="entry name" value="DUF4402"/>
</dbReference>
<dbReference type="Proteomes" id="UP001424459">
    <property type="component" value="Unassembled WGS sequence"/>
</dbReference>
<dbReference type="EMBL" id="BAABBR010000001">
    <property type="protein sequence ID" value="GAA4031187.1"/>
    <property type="molecule type" value="Genomic_DNA"/>
</dbReference>
<keyword evidence="1" id="KW-0732">Signal</keyword>
<name>A0ABP7TTV1_9SPHN</name>
<dbReference type="Pfam" id="PF14352">
    <property type="entry name" value="DUF4402"/>
    <property type="match status" value="1"/>
</dbReference>
<sequence>MRYTFTLAALAAATAFAAPAAAQTVSSSDTIKAQALIIQPATLQRVDDLSFGTIIATPTAVGSVTIDADDGSRAFTGTGLTLSSTDVGGRGRFLGNGNLNVDVPLNVSFPAYLSNVADRTKTVTFTGKLDAAANDLLVNTGATGVFYVGVGGKIDIAAGQMPGLYDGEVTLTAQFQ</sequence>
<evidence type="ECO:0000313" key="3">
    <source>
        <dbReference type="Proteomes" id="UP001424459"/>
    </source>
</evidence>
<gene>
    <name evidence="2" type="ORF">GCM10022281_08380</name>
</gene>
<feature type="signal peptide" evidence="1">
    <location>
        <begin position="1"/>
        <end position="22"/>
    </location>
</feature>
<accession>A0ABP7TTV1</accession>
<organism evidence="2 3">
    <name type="scientific">Sphingomonas rosea</name>
    <dbReference type="NCBI Taxonomy" id="335605"/>
    <lineage>
        <taxon>Bacteria</taxon>
        <taxon>Pseudomonadati</taxon>
        <taxon>Pseudomonadota</taxon>
        <taxon>Alphaproteobacteria</taxon>
        <taxon>Sphingomonadales</taxon>
        <taxon>Sphingomonadaceae</taxon>
        <taxon>Sphingomonas</taxon>
    </lineage>
</organism>
<comment type="caution">
    <text evidence="2">The sequence shown here is derived from an EMBL/GenBank/DDBJ whole genome shotgun (WGS) entry which is preliminary data.</text>
</comment>
<feature type="chain" id="PRO_5045948376" description="DUF4402 domain-containing protein" evidence="1">
    <location>
        <begin position="23"/>
        <end position="176"/>
    </location>
</feature>
<evidence type="ECO:0008006" key="4">
    <source>
        <dbReference type="Google" id="ProtNLM"/>
    </source>
</evidence>
<proteinExistence type="predicted"/>
<dbReference type="RefSeq" id="WP_344695762.1">
    <property type="nucleotide sequence ID" value="NZ_BAABBR010000001.1"/>
</dbReference>
<evidence type="ECO:0000313" key="2">
    <source>
        <dbReference type="EMBL" id="GAA4031187.1"/>
    </source>
</evidence>